<organism evidence="2 3">
    <name type="scientific">Paraburkholderia aspalathi</name>
    <dbReference type="NCBI Taxonomy" id="1324617"/>
    <lineage>
        <taxon>Bacteria</taxon>
        <taxon>Pseudomonadati</taxon>
        <taxon>Pseudomonadota</taxon>
        <taxon>Betaproteobacteria</taxon>
        <taxon>Burkholderiales</taxon>
        <taxon>Burkholderiaceae</taxon>
        <taxon>Paraburkholderia</taxon>
    </lineage>
</organism>
<dbReference type="Proteomes" id="UP000674425">
    <property type="component" value="Unassembled WGS sequence"/>
</dbReference>
<sequence>MEGAGAGAGAGALRRGCPGIDQTKKTAPSGAVFLYRPLLQPLVSIMYIWITMSGENVNGTQP</sequence>
<comment type="caution">
    <text evidence="2">The sequence shown here is derived from an EMBL/GenBank/DDBJ whole genome shotgun (WGS) entry which is preliminary data.</text>
</comment>
<accession>A0ABM8SEQ5</accession>
<protein>
    <submittedName>
        <fullName evidence="2">Uncharacterized protein</fullName>
    </submittedName>
</protein>
<keyword evidence="3" id="KW-1185">Reference proteome</keyword>
<name>A0ABM8SEQ5_9BURK</name>
<proteinExistence type="predicted"/>
<evidence type="ECO:0000313" key="3">
    <source>
        <dbReference type="Proteomes" id="UP000674425"/>
    </source>
</evidence>
<feature type="compositionally biased region" description="Gly residues" evidence="1">
    <location>
        <begin position="1"/>
        <end position="10"/>
    </location>
</feature>
<feature type="region of interest" description="Disordered" evidence="1">
    <location>
        <begin position="1"/>
        <end position="21"/>
    </location>
</feature>
<dbReference type="EMBL" id="CAJNAU010000057">
    <property type="protein sequence ID" value="CAE6804367.1"/>
    <property type="molecule type" value="Genomic_DNA"/>
</dbReference>
<evidence type="ECO:0000256" key="1">
    <source>
        <dbReference type="SAM" id="MobiDB-lite"/>
    </source>
</evidence>
<reference evidence="2 3" key="1">
    <citation type="submission" date="2021-02" db="EMBL/GenBank/DDBJ databases">
        <authorList>
            <person name="Vanwijnsberghe S."/>
        </authorList>
    </citation>
    <scope>NUCLEOTIDE SEQUENCE [LARGE SCALE GENOMIC DNA]</scope>
    <source>
        <strain evidence="2 3">R-69658</strain>
    </source>
</reference>
<evidence type="ECO:0000313" key="2">
    <source>
        <dbReference type="EMBL" id="CAE6804367.1"/>
    </source>
</evidence>
<gene>
    <name evidence="2" type="ORF">R69658_05110</name>
</gene>